<dbReference type="Gene3D" id="3.40.50.720">
    <property type="entry name" value="NAD(P)-binding Rossmann-like Domain"/>
    <property type="match status" value="1"/>
</dbReference>
<dbReference type="RefSeq" id="WP_146395822.1">
    <property type="nucleotide sequence ID" value="NZ_SJPQ01000001.1"/>
</dbReference>
<comment type="caution">
    <text evidence="3">The sequence shown here is derived from an EMBL/GenBank/DDBJ whole genome shotgun (WGS) entry which is preliminary data.</text>
</comment>
<dbReference type="GO" id="GO:0003978">
    <property type="term" value="F:UDP-glucose 4-epimerase activity"/>
    <property type="evidence" value="ECO:0007669"/>
    <property type="project" value="UniProtKB-EC"/>
</dbReference>
<dbReference type="Pfam" id="PF01370">
    <property type="entry name" value="Epimerase"/>
    <property type="match status" value="1"/>
</dbReference>
<reference evidence="3 4" key="1">
    <citation type="submission" date="2019-02" db="EMBL/GenBank/DDBJ databases">
        <title>Deep-cultivation of Planctomycetes and their phenomic and genomic characterization uncovers novel biology.</title>
        <authorList>
            <person name="Wiegand S."/>
            <person name="Jogler M."/>
            <person name="Boedeker C."/>
            <person name="Pinto D."/>
            <person name="Vollmers J."/>
            <person name="Rivas-Marin E."/>
            <person name="Kohn T."/>
            <person name="Peeters S.H."/>
            <person name="Heuer A."/>
            <person name="Rast P."/>
            <person name="Oberbeckmann S."/>
            <person name="Bunk B."/>
            <person name="Jeske O."/>
            <person name="Meyerdierks A."/>
            <person name="Storesund J.E."/>
            <person name="Kallscheuer N."/>
            <person name="Luecker S."/>
            <person name="Lage O.M."/>
            <person name="Pohl T."/>
            <person name="Merkel B.J."/>
            <person name="Hornburger P."/>
            <person name="Mueller R.-W."/>
            <person name="Bruemmer F."/>
            <person name="Labrenz M."/>
            <person name="Spormann A.M."/>
            <person name="Op Den Camp H."/>
            <person name="Overmann J."/>
            <person name="Amann R."/>
            <person name="Jetten M.S.M."/>
            <person name="Mascher T."/>
            <person name="Medema M.H."/>
            <person name="Devos D.P."/>
            <person name="Kaster A.-K."/>
            <person name="Ovreas L."/>
            <person name="Rohde M."/>
            <person name="Galperin M.Y."/>
            <person name="Jogler C."/>
        </authorList>
    </citation>
    <scope>NUCLEOTIDE SEQUENCE [LARGE SCALE GENOMIC DNA]</scope>
    <source>
        <strain evidence="3 4">Mal64</strain>
    </source>
</reference>
<organism evidence="3 4">
    <name type="scientific">Pseudobythopirellula maris</name>
    <dbReference type="NCBI Taxonomy" id="2527991"/>
    <lineage>
        <taxon>Bacteria</taxon>
        <taxon>Pseudomonadati</taxon>
        <taxon>Planctomycetota</taxon>
        <taxon>Planctomycetia</taxon>
        <taxon>Pirellulales</taxon>
        <taxon>Lacipirellulaceae</taxon>
        <taxon>Pseudobythopirellula</taxon>
    </lineage>
</organism>
<proteinExistence type="inferred from homology"/>
<dbReference type="EMBL" id="SJPQ01000001">
    <property type="protein sequence ID" value="TWT89819.1"/>
    <property type="molecule type" value="Genomic_DNA"/>
</dbReference>
<dbReference type="InterPro" id="IPR001509">
    <property type="entry name" value="Epimerase_deHydtase"/>
</dbReference>
<dbReference type="AlphaFoldDB" id="A0A5C5ZQR7"/>
<evidence type="ECO:0000313" key="3">
    <source>
        <dbReference type="EMBL" id="TWT89819.1"/>
    </source>
</evidence>
<dbReference type="InterPro" id="IPR036291">
    <property type="entry name" value="NAD(P)-bd_dom_sf"/>
</dbReference>
<dbReference type="OrthoDB" id="244102at2"/>
<sequence>MSGVALVTGGAGFLGSHVAERLVREGRRVIVLDDLSGGYRRNLPSNCEFVRGSVADRVLIERVFAENRIAHVYHLAAYAAEGLSHFVRRFNYENNLLASINLINAAVNHGVKCFVFTSSAAVYGSGADGAASPTPTPVDPYGVAKLAVEQDLRAAEEMFGLRHVVFRPHNVYGERQNLSDPFRNVIGIFLKQTLLGEPCTIFGDGKQTRNFTHVDDVAPAIARCVEAPEAWGKAFDIGSDQATSLNEIAEMVQNAVGCRVGVTRLPERREAAHVKTNHEEARRVFALGPGVELAEGLRRVAAWAADLELGPPRLDLTIEIERELPPSWRNALTKRAPHDS</sequence>
<evidence type="ECO:0000313" key="4">
    <source>
        <dbReference type="Proteomes" id="UP000315440"/>
    </source>
</evidence>
<name>A0A5C5ZQR7_9BACT</name>
<dbReference type="SUPFAM" id="SSF51735">
    <property type="entry name" value="NAD(P)-binding Rossmann-fold domains"/>
    <property type="match status" value="1"/>
</dbReference>
<dbReference type="PANTHER" id="PTHR43000">
    <property type="entry name" value="DTDP-D-GLUCOSE 4,6-DEHYDRATASE-RELATED"/>
    <property type="match status" value="1"/>
</dbReference>
<comment type="similarity">
    <text evidence="1">Belongs to the NAD(P)-dependent epimerase/dehydratase family.</text>
</comment>
<evidence type="ECO:0000256" key="1">
    <source>
        <dbReference type="ARBA" id="ARBA00007637"/>
    </source>
</evidence>
<gene>
    <name evidence="3" type="primary">galE_1</name>
    <name evidence="3" type="ORF">Mal64_01990</name>
</gene>
<keyword evidence="4" id="KW-1185">Reference proteome</keyword>
<evidence type="ECO:0000259" key="2">
    <source>
        <dbReference type="Pfam" id="PF01370"/>
    </source>
</evidence>
<keyword evidence="3" id="KW-0413">Isomerase</keyword>
<dbReference type="EC" id="5.1.3.2" evidence="3"/>
<protein>
    <submittedName>
        <fullName evidence="3">UDP-glucose 4-epimerase</fullName>
        <ecNumber evidence="3">5.1.3.2</ecNumber>
    </submittedName>
</protein>
<accession>A0A5C5ZQR7</accession>
<dbReference type="Proteomes" id="UP000315440">
    <property type="component" value="Unassembled WGS sequence"/>
</dbReference>
<feature type="domain" description="NAD-dependent epimerase/dehydratase" evidence="2">
    <location>
        <begin position="5"/>
        <end position="238"/>
    </location>
</feature>